<sequence length="118" mass="13286">MVNTINETEIQKLLSAAQLRSTRDFVMIFFALSTGLRCSELVGLFIEDVCPFGEVSRILTVPKRLGKGGKKRDIPLNQDTRDVITEFIRIKGISQQFTNSDSYLFVSKGSRKPLSSRD</sequence>
<protein>
    <recommendedName>
        <fullName evidence="2">Tyr recombinase domain-containing protein</fullName>
    </recommendedName>
</protein>
<dbReference type="GO" id="GO:0003677">
    <property type="term" value="F:DNA binding"/>
    <property type="evidence" value="ECO:0007669"/>
    <property type="project" value="InterPro"/>
</dbReference>
<dbReference type="GO" id="GO:0015074">
    <property type="term" value="P:DNA integration"/>
    <property type="evidence" value="ECO:0007669"/>
    <property type="project" value="InterPro"/>
</dbReference>
<feature type="domain" description="Tyr recombinase" evidence="2">
    <location>
        <begin position="1"/>
        <end position="118"/>
    </location>
</feature>
<dbReference type="AlphaFoldDB" id="X1IUY2"/>
<dbReference type="Gene3D" id="1.10.443.10">
    <property type="entry name" value="Intergrase catalytic core"/>
    <property type="match status" value="1"/>
</dbReference>
<dbReference type="InterPro" id="IPR011010">
    <property type="entry name" value="DNA_brk_join_enz"/>
</dbReference>
<dbReference type="InterPro" id="IPR002104">
    <property type="entry name" value="Integrase_catalytic"/>
</dbReference>
<evidence type="ECO:0000313" key="3">
    <source>
        <dbReference type="EMBL" id="GAH86251.1"/>
    </source>
</evidence>
<gene>
    <name evidence="3" type="ORF">S03H2_63605</name>
</gene>
<dbReference type="Pfam" id="PF00589">
    <property type="entry name" value="Phage_integrase"/>
    <property type="match status" value="1"/>
</dbReference>
<dbReference type="GO" id="GO:0006310">
    <property type="term" value="P:DNA recombination"/>
    <property type="evidence" value="ECO:0007669"/>
    <property type="project" value="UniProtKB-KW"/>
</dbReference>
<feature type="non-terminal residue" evidence="3">
    <location>
        <position position="118"/>
    </location>
</feature>
<dbReference type="PROSITE" id="PS51898">
    <property type="entry name" value="TYR_RECOMBINASE"/>
    <property type="match status" value="1"/>
</dbReference>
<reference evidence="3" key="1">
    <citation type="journal article" date="2014" name="Front. Microbiol.">
        <title>High frequency of phylogenetically diverse reductive dehalogenase-homologous genes in deep subseafloor sedimentary metagenomes.</title>
        <authorList>
            <person name="Kawai M."/>
            <person name="Futagami T."/>
            <person name="Toyoda A."/>
            <person name="Takaki Y."/>
            <person name="Nishi S."/>
            <person name="Hori S."/>
            <person name="Arai W."/>
            <person name="Tsubouchi T."/>
            <person name="Morono Y."/>
            <person name="Uchiyama I."/>
            <person name="Ito T."/>
            <person name="Fujiyama A."/>
            <person name="Inagaki F."/>
            <person name="Takami H."/>
        </authorList>
    </citation>
    <scope>NUCLEOTIDE SEQUENCE</scope>
    <source>
        <strain evidence="3">Expedition CK06-06</strain>
    </source>
</reference>
<name>X1IUY2_9ZZZZ</name>
<evidence type="ECO:0000259" key="2">
    <source>
        <dbReference type="PROSITE" id="PS51898"/>
    </source>
</evidence>
<dbReference type="EMBL" id="BARU01041232">
    <property type="protein sequence ID" value="GAH86251.1"/>
    <property type="molecule type" value="Genomic_DNA"/>
</dbReference>
<comment type="caution">
    <text evidence="3">The sequence shown here is derived from an EMBL/GenBank/DDBJ whole genome shotgun (WGS) entry which is preliminary data.</text>
</comment>
<evidence type="ECO:0000256" key="1">
    <source>
        <dbReference type="ARBA" id="ARBA00023172"/>
    </source>
</evidence>
<accession>X1IUY2</accession>
<dbReference type="SUPFAM" id="SSF56349">
    <property type="entry name" value="DNA breaking-rejoining enzymes"/>
    <property type="match status" value="1"/>
</dbReference>
<proteinExistence type="predicted"/>
<organism evidence="3">
    <name type="scientific">marine sediment metagenome</name>
    <dbReference type="NCBI Taxonomy" id="412755"/>
    <lineage>
        <taxon>unclassified sequences</taxon>
        <taxon>metagenomes</taxon>
        <taxon>ecological metagenomes</taxon>
    </lineage>
</organism>
<dbReference type="InterPro" id="IPR013762">
    <property type="entry name" value="Integrase-like_cat_sf"/>
</dbReference>
<keyword evidence="1" id="KW-0233">DNA recombination</keyword>